<reference evidence="2 3" key="1">
    <citation type="journal article" date="2019" name="Commun. Biol.">
        <title>The bagworm genome reveals a unique fibroin gene that provides high tensile strength.</title>
        <authorList>
            <person name="Kono N."/>
            <person name="Nakamura H."/>
            <person name="Ohtoshi R."/>
            <person name="Tomita M."/>
            <person name="Numata K."/>
            <person name="Arakawa K."/>
        </authorList>
    </citation>
    <scope>NUCLEOTIDE SEQUENCE [LARGE SCALE GENOMIC DNA]</scope>
</reference>
<sequence length="416" mass="45899">MGILSSSRLTPRGVMGTQIGACSVYPPSPQPRGATEGGVYIVYARGAVKHVGHTDFRIMQPTGSVRPPNRNFHRNIVFSSTASRTMISDGRTPSLKSGPFLVEEEFQRARKPFLRLPWLSRVTGNQGSIPEREPEKRLPHPRKAAGAQITHPGTGEPEVMIKRDRLGHSYCDVRGEILGSSQDEHQRKHLPKVFSSIKNEIGGAICLVNSGNERDSSLLNRRRHSGVRGVRVARLTGGVIKIFLEGPAASSRTRLSNNRSVMPLDVLGRTRATLKESACSPWPRGPGNPLKLLRAGDWGLQLSPINEEFLVSASHKLALITSLPFVHTARRYYRLNDLVRSSDRHAVALSAVGVAGKLTKLDHLEEDTFEHRHFERTLRSVETHPGPLLSEGRPYITKGHIANALALSRARVPFDN</sequence>
<feature type="region of interest" description="Disordered" evidence="1">
    <location>
        <begin position="124"/>
        <end position="155"/>
    </location>
</feature>
<accession>A0A4C1WS17</accession>
<protein>
    <submittedName>
        <fullName evidence="2">Uncharacterized protein</fullName>
    </submittedName>
</protein>
<comment type="caution">
    <text evidence="2">The sequence shown here is derived from an EMBL/GenBank/DDBJ whole genome shotgun (WGS) entry which is preliminary data.</text>
</comment>
<keyword evidence="3" id="KW-1185">Reference proteome</keyword>
<dbReference type="Proteomes" id="UP000299102">
    <property type="component" value="Unassembled WGS sequence"/>
</dbReference>
<evidence type="ECO:0000313" key="3">
    <source>
        <dbReference type="Proteomes" id="UP000299102"/>
    </source>
</evidence>
<dbReference type="AlphaFoldDB" id="A0A4C1WS17"/>
<evidence type="ECO:0000256" key="1">
    <source>
        <dbReference type="SAM" id="MobiDB-lite"/>
    </source>
</evidence>
<gene>
    <name evidence="2" type="ORF">EVAR_47572_1</name>
</gene>
<dbReference type="OrthoDB" id="6964405at2759"/>
<name>A0A4C1WS17_EUMVA</name>
<dbReference type="EMBL" id="BGZK01000612">
    <property type="protein sequence ID" value="GBP52917.1"/>
    <property type="molecule type" value="Genomic_DNA"/>
</dbReference>
<dbReference type="PANTHER" id="PTHR33626:SF2">
    <property type="match status" value="1"/>
</dbReference>
<proteinExistence type="predicted"/>
<organism evidence="2 3">
    <name type="scientific">Eumeta variegata</name>
    <name type="common">Bagworm moth</name>
    <name type="synonym">Eumeta japonica</name>
    <dbReference type="NCBI Taxonomy" id="151549"/>
    <lineage>
        <taxon>Eukaryota</taxon>
        <taxon>Metazoa</taxon>
        <taxon>Ecdysozoa</taxon>
        <taxon>Arthropoda</taxon>
        <taxon>Hexapoda</taxon>
        <taxon>Insecta</taxon>
        <taxon>Pterygota</taxon>
        <taxon>Neoptera</taxon>
        <taxon>Endopterygota</taxon>
        <taxon>Lepidoptera</taxon>
        <taxon>Glossata</taxon>
        <taxon>Ditrysia</taxon>
        <taxon>Tineoidea</taxon>
        <taxon>Psychidae</taxon>
        <taxon>Oiketicinae</taxon>
        <taxon>Eumeta</taxon>
    </lineage>
</organism>
<dbReference type="PANTHER" id="PTHR33626">
    <property type="entry name" value="ZGC:158463"/>
    <property type="match status" value="1"/>
</dbReference>
<evidence type="ECO:0000313" key="2">
    <source>
        <dbReference type="EMBL" id="GBP52917.1"/>
    </source>
</evidence>